<accession>A0A9P4TBR1</accession>
<dbReference type="OrthoDB" id="72726at2759"/>
<sequence>MTTTPSTPTPPAPTASPLLTLPAELRNIIWALVLGNTTYDISCTIRIPWGTSVKNLTTSAHSLALLRTCRQIHAETRYLPFTLNTFQFKSEDAFKPWLKRLDGDRCAAIAGVRLVTWKARHMLESRGFAPRRVGDVFPIEMFKGLKRVDVEVRYTGEVKECEKWACGGSELEDDGWVEQEGRLRLKWTRRDLELEVNFERVAV</sequence>
<name>A0A9P4TBR1_CURKU</name>
<evidence type="ECO:0000313" key="2">
    <source>
        <dbReference type="Proteomes" id="UP000801428"/>
    </source>
</evidence>
<keyword evidence="2" id="KW-1185">Reference proteome</keyword>
<dbReference type="PANTHER" id="PTHR38790:SF4">
    <property type="entry name" value="2EXR DOMAIN-CONTAINING PROTEIN"/>
    <property type="match status" value="1"/>
</dbReference>
<proteinExistence type="predicted"/>
<dbReference type="AlphaFoldDB" id="A0A9P4TBR1"/>
<dbReference type="Proteomes" id="UP000801428">
    <property type="component" value="Unassembled WGS sequence"/>
</dbReference>
<reference evidence="1" key="1">
    <citation type="submission" date="2019-04" db="EMBL/GenBank/DDBJ databases">
        <title>Sequencing of skin fungus with MAO and IRED activity.</title>
        <authorList>
            <person name="Marsaioli A.J."/>
            <person name="Bonatto J.M.C."/>
            <person name="Reis Junior O."/>
        </authorList>
    </citation>
    <scope>NUCLEOTIDE SEQUENCE</scope>
    <source>
        <strain evidence="1">30M1</strain>
    </source>
</reference>
<dbReference type="EMBL" id="SWKU01000013">
    <property type="protein sequence ID" value="KAF3001361.1"/>
    <property type="molecule type" value="Genomic_DNA"/>
</dbReference>
<gene>
    <name evidence="1" type="ORF">E8E13_006383</name>
</gene>
<organism evidence="1 2">
    <name type="scientific">Curvularia kusanoi</name>
    <name type="common">Cochliobolus kusanoi</name>
    <dbReference type="NCBI Taxonomy" id="90978"/>
    <lineage>
        <taxon>Eukaryota</taxon>
        <taxon>Fungi</taxon>
        <taxon>Dikarya</taxon>
        <taxon>Ascomycota</taxon>
        <taxon>Pezizomycotina</taxon>
        <taxon>Dothideomycetes</taxon>
        <taxon>Pleosporomycetidae</taxon>
        <taxon>Pleosporales</taxon>
        <taxon>Pleosporineae</taxon>
        <taxon>Pleosporaceae</taxon>
        <taxon>Curvularia</taxon>
    </lineage>
</organism>
<protein>
    <submittedName>
        <fullName evidence="1">Uncharacterized protein</fullName>
    </submittedName>
</protein>
<comment type="caution">
    <text evidence="1">The sequence shown here is derived from an EMBL/GenBank/DDBJ whole genome shotgun (WGS) entry which is preliminary data.</text>
</comment>
<evidence type="ECO:0000313" key="1">
    <source>
        <dbReference type="EMBL" id="KAF3001361.1"/>
    </source>
</evidence>
<dbReference type="PANTHER" id="PTHR38790">
    <property type="entry name" value="2EXR DOMAIN-CONTAINING PROTEIN-RELATED"/>
    <property type="match status" value="1"/>
</dbReference>